<feature type="region of interest" description="Disordered" evidence="1">
    <location>
        <begin position="278"/>
        <end position="297"/>
    </location>
</feature>
<reference evidence="2 3" key="1">
    <citation type="submission" date="2015-04" db="EMBL/GenBank/DDBJ databases">
        <title>Complete Sequence for the Genome of the Thioalkalivibrio versutus D301.</title>
        <authorList>
            <person name="Mu T."/>
            <person name="Zhou J."/>
            <person name="Xu X."/>
        </authorList>
    </citation>
    <scope>NUCLEOTIDE SEQUENCE [LARGE SCALE GENOMIC DNA]</scope>
    <source>
        <strain evidence="2 3">D301</strain>
    </source>
</reference>
<sequence>MYLYSYRKHPNFGDALNDYLWPRFINTPLETEPGSDEVFVGIGTLLNERLPTSGTLHIFGSGLGYGTVPAEAIARWTVHFVRGPLTAASLNLDPKLAISDPGILLHRTEDLNRKKDIDCAFMPHHALFSERMRQLCEQAGVHFIHPEAPCDSVIDQIGRSRKLICSAMHGAITAEALRVPWLPVITNRQMLLSKWHDWSASIETEVQFHKLPTIWSRTHRSPHGWVLARFKGNTFSRKLKQLSRKGNFQLGAERILQDRLQRIENKIHDFNSHICSQVDSANQPTKGASKLKADWTK</sequence>
<dbReference type="OrthoDB" id="9803627at2"/>
<dbReference type="EMBL" id="CP011367">
    <property type="protein sequence ID" value="AKJ93920.1"/>
    <property type="molecule type" value="Genomic_DNA"/>
</dbReference>
<evidence type="ECO:0000313" key="2">
    <source>
        <dbReference type="EMBL" id="AKJ93920.1"/>
    </source>
</evidence>
<gene>
    <name evidence="2" type="ORF">TVD_00430</name>
</gene>
<dbReference type="Proteomes" id="UP000064201">
    <property type="component" value="Chromosome"/>
</dbReference>
<evidence type="ECO:0000256" key="1">
    <source>
        <dbReference type="SAM" id="MobiDB-lite"/>
    </source>
</evidence>
<keyword evidence="3" id="KW-1185">Reference proteome</keyword>
<dbReference type="RefSeq" id="WP_047250506.1">
    <property type="nucleotide sequence ID" value="NZ_CP011367.1"/>
</dbReference>
<name>A0A0G3FY58_9GAMM</name>
<proteinExistence type="predicted"/>
<dbReference type="PATRIC" id="fig|106634.4.peg.89"/>
<evidence type="ECO:0008006" key="4">
    <source>
        <dbReference type="Google" id="ProtNLM"/>
    </source>
</evidence>
<protein>
    <recommendedName>
        <fullName evidence="4">Polysaccharide pyruvyl transferase domain-containing protein</fullName>
    </recommendedName>
</protein>
<evidence type="ECO:0000313" key="3">
    <source>
        <dbReference type="Proteomes" id="UP000064201"/>
    </source>
</evidence>
<dbReference type="AlphaFoldDB" id="A0A0G3FY58"/>
<accession>A0A0G3FY58</accession>
<organism evidence="2 3">
    <name type="scientific">Thioalkalivibrio versutus</name>
    <dbReference type="NCBI Taxonomy" id="106634"/>
    <lineage>
        <taxon>Bacteria</taxon>
        <taxon>Pseudomonadati</taxon>
        <taxon>Pseudomonadota</taxon>
        <taxon>Gammaproteobacteria</taxon>
        <taxon>Chromatiales</taxon>
        <taxon>Ectothiorhodospiraceae</taxon>
        <taxon>Thioalkalivibrio</taxon>
    </lineage>
</organism>
<dbReference type="KEGG" id="tvr:TVD_00430"/>